<reference evidence="3" key="1">
    <citation type="journal article" date="2019" name="Int. J. Syst. Evol. Microbiol.">
        <title>The Global Catalogue of Microorganisms (GCM) 10K type strain sequencing project: providing services to taxonomists for standard genome sequencing and annotation.</title>
        <authorList>
            <consortium name="The Broad Institute Genomics Platform"/>
            <consortium name="The Broad Institute Genome Sequencing Center for Infectious Disease"/>
            <person name="Wu L."/>
            <person name="Ma J."/>
        </authorList>
    </citation>
    <scope>NUCLEOTIDE SEQUENCE [LARGE SCALE GENOMIC DNA]</scope>
    <source>
        <strain evidence="3">CGMCC 4.1621</strain>
    </source>
</reference>
<dbReference type="Proteomes" id="UP001596410">
    <property type="component" value="Unassembled WGS sequence"/>
</dbReference>
<dbReference type="EMBL" id="JBHSZV010000004">
    <property type="protein sequence ID" value="MFC7060661.1"/>
    <property type="molecule type" value="Genomic_DNA"/>
</dbReference>
<comment type="similarity">
    <text evidence="1">Belongs to the UPF0178 family.</text>
</comment>
<keyword evidence="3" id="KW-1185">Reference proteome</keyword>
<protein>
    <submittedName>
        <fullName evidence="2">DUF188 domain-containing protein</fullName>
    </submittedName>
</protein>
<dbReference type="PANTHER" id="PTHR35146">
    <property type="entry name" value="UPF0178 PROTEIN YAII"/>
    <property type="match status" value="1"/>
</dbReference>
<evidence type="ECO:0000256" key="1">
    <source>
        <dbReference type="ARBA" id="ARBA00008522"/>
    </source>
</evidence>
<accession>A0ABW2EI63</accession>
<dbReference type="PANTHER" id="PTHR35146:SF1">
    <property type="entry name" value="UPF0178 PROTEIN YAII"/>
    <property type="match status" value="1"/>
</dbReference>
<dbReference type="RefSeq" id="WP_390216913.1">
    <property type="nucleotide sequence ID" value="NZ_JBHSZV010000004.1"/>
</dbReference>
<comment type="caution">
    <text evidence="2">The sequence shown here is derived from an EMBL/GenBank/DDBJ whole genome shotgun (WGS) entry which is preliminary data.</text>
</comment>
<name>A0ABW2EI63_9BACI</name>
<organism evidence="2 3">
    <name type="scientific">Halobacillus seohaensis</name>
    <dbReference type="NCBI Taxonomy" id="447421"/>
    <lineage>
        <taxon>Bacteria</taxon>
        <taxon>Bacillati</taxon>
        <taxon>Bacillota</taxon>
        <taxon>Bacilli</taxon>
        <taxon>Bacillales</taxon>
        <taxon>Bacillaceae</taxon>
        <taxon>Halobacillus</taxon>
    </lineage>
</organism>
<sequence>MKPGDIVITQDYSLAILLTSQRVYVVTPRGKLIKEGEAADIMNQKHLRQQTMKRKRKWKIPKAFTSQDRKNFSGALIDLLENHEELKGM</sequence>
<proteinExistence type="inferred from homology"/>
<dbReference type="Pfam" id="PF02639">
    <property type="entry name" value="DUF188"/>
    <property type="match status" value="1"/>
</dbReference>
<gene>
    <name evidence="2" type="ORF">ACFQIC_02095</name>
</gene>
<evidence type="ECO:0000313" key="3">
    <source>
        <dbReference type="Proteomes" id="UP001596410"/>
    </source>
</evidence>
<dbReference type="InterPro" id="IPR003791">
    <property type="entry name" value="UPF0178"/>
</dbReference>
<evidence type="ECO:0000313" key="2">
    <source>
        <dbReference type="EMBL" id="MFC7060661.1"/>
    </source>
</evidence>